<keyword evidence="1" id="KW-0472">Membrane</keyword>
<accession>A0A2V5HRF8</accession>
<gene>
    <name evidence="3" type="ORF">BP00DRAFT_38157</name>
</gene>
<evidence type="ECO:0000313" key="4">
    <source>
        <dbReference type="Proteomes" id="UP000248817"/>
    </source>
</evidence>
<keyword evidence="4" id="KW-1185">Reference proteome</keyword>
<evidence type="ECO:0000313" key="3">
    <source>
        <dbReference type="EMBL" id="PYI26969.1"/>
    </source>
</evidence>
<sequence length="89" mass="10309">MFFFFLFCFYHLPTSVFTSSVRRMIRYPVMYVCMPLFFFPLICFLFFQFSSPIPPSVLHRTAPALLCLKLHSSANHTLAINDALLCFAG</sequence>
<reference evidence="3 4" key="1">
    <citation type="submission" date="2018-02" db="EMBL/GenBank/DDBJ databases">
        <title>The genomes of Aspergillus section Nigri reveals drivers in fungal speciation.</title>
        <authorList>
            <consortium name="DOE Joint Genome Institute"/>
            <person name="Vesth T.C."/>
            <person name="Nybo J."/>
            <person name="Theobald S."/>
            <person name="Brandl J."/>
            <person name="Frisvad J.C."/>
            <person name="Nielsen K.F."/>
            <person name="Lyhne E.K."/>
            <person name="Kogle M.E."/>
            <person name="Kuo A."/>
            <person name="Riley R."/>
            <person name="Clum A."/>
            <person name="Nolan M."/>
            <person name="Lipzen A."/>
            <person name="Salamov A."/>
            <person name="Henrissat B."/>
            <person name="Wiebenga A."/>
            <person name="De vries R.P."/>
            <person name="Grigoriev I.V."/>
            <person name="Mortensen U.H."/>
            <person name="Andersen M.R."/>
            <person name="Baker S.E."/>
        </authorList>
    </citation>
    <scope>NUCLEOTIDE SEQUENCE [LARGE SCALE GENOMIC DNA]</scope>
    <source>
        <strain evidence="3 4">CBS 114.80</strain>
    </source>
</reference>
<dbReference type="AlphaFoldDB" id="A0A2V5HRF8"/>
<dbReference type="EMBL" id="KZ825581">
    <property type="protein sequence ID" value="PYI26969.1"/>
    <property type="molecule type" value="Genomic_DNA"/>
</dbReference>
<name>A0A2V5HRF8_9EURO</name>
<organism evidence="3 4">
    <name type="scientific">Aspergillus indologenus CBS 114.80</name>
    <dbReference type="NCBI Taxonomy" id="1450541"/>
    <lineage>
        <taxon>Eukaryota</taxon>
        <taxon>Fungi</taxon>
        <taxon>Dikarya</taxon>
        <taxon>Ascomycota</taxon>
        <taxon>Pezizomycotina</taxon>
        <taxon>Eurotiomycetes</taxon>
        <taxon>Eurotiomycetidae</taxon>
        <taxon>Eurotiales</taxon>
        <taxon>Aspergillaceae</taxon>
        <taxon>Aspergillus</taxon>
        <taxon>Aspergillus subgen. Circumdati</taxon>
    </lineage>
</organism>
<evidence type="ECO:0008006" key="5">
    <source>
        <dbReference type="Google" id="ProtNLM"/>
    </source>
</evidence>
<keyword evidence="1" id="KW-0812">Transmembrane</keyword>
<keyword evidence="2" id="KW-0732">Signal</keyword>
<feature type="signal peptide" evidence="2">
    <location>
        <begin position="1"/>
        <end position="18"/>
    </location>
</feature>
<dbReference type="Proteomes" id="UP000248817">
    <property type="component" value="Unassembled WGS sequence"/>
</dbReference>
<proteinExistence type="predicted"/>
<keyword evidence="1" id="KW-1133">Transmembrane helix</keyword>
<evidence type="ECO:0000256" key="1">
    <source>
        <dbReference type="SAM" id="Phobius"/>
    </source>
</evidence>
<protein>
    <recommendedName>
        <fullName evidence="5">Secreted peptide</fullName>
    </recommendedName>
</protein>
<feature type="transmembrane region" description="Helical" evidence="1">
    <location>
        <begin position="28"/>
        <end position="47"/>
    </location>
</feature>
<feature type="chain" id="PRO_5015869138" description="Secreted peptide" evidence="2">
    <location>
        <begin position="19"/>
        <end position="89"/>
    </location>
</feature>
<evidence type="ECO:0000256" key="2">
    <source>
        <dbReference type="SAM" id="SignalP"/>
    </source>
</evidence>